<evidence type="ECO:0000313" key="2">
    <source>
        <dbReference type="Proteomes" id="UP001166004"/>
    </source>
</evidence>
<dbReference type="EMBL" id="LANA01000001">
    <property type="protein sequence ID" value="NMN66983.1"/>
    <property type="molecule type" value="Genomic_DNA"/>
</dbReference>
<dbReference type="RefSeq" id="WP_169035508.1">
    <property type="nucleotide sequence ID" value="NZ_LANA01000001.1"/>
</dbReference>
<gene>
    <name evidence="1" type="ORF">VP91_00001130</name>
</gene>
<sequence length="260" mass="29235">MSALTQKDIDLFAKKILEDYDLKDPGKIFKNKIQINNIEASLIQSAVSKLRKKRGEEIIGYKIGCVAKETQKKMGFIQPAWGTLWQKELHASGISLSKKDYSNPAMEAEFGIILNRDLEPELISFEYILESIKSIYPLIEIHNLVFYGDAPHGAELLANNAIHAGVILGLENKFPKSNQFTDLKLIYDKETVGAWPDKEWPHDMLSEVAWLVKEQAKINNILKKGDLILTGAYGFPVPINEKKVIEVTSSAFGDVKAIFD</sequence>
<dbReference type="PANTHER" id="PTHR30143">
    <property type="entry name" value="ACID HYDRATASE"/>
    <property type="match status" value="1"/>
</dbReference>
<reference evidence="1 2" key="1">
    <citation type="submission" date="2019-07" db="EMBL/GenBank/DDBJ databases">
        <title>SAR11 Genome Evolution.</title>
        <authorList>
            <person name="Giovannoni S."/>
        </authorList>
    </citation>
    <scope>NUCLEOTIDE SEQUENCE [LARGE SCALE GENOMIC DNA]</scope>
    <source>
        <strain evidence="1 2">HTCC9565</strain>
    </source>
</reference>
<name>A0ABX1SYR3_PELUQ</name>
<dbReference type="Gene3D" id="3.90.850.10">
    <property type="entry name" value="Fumarylacetoacetase-like, C-terminal domain"/>
    <property type="match status" value="1"/>
</dbReference>
<dbReference type="PANTHER" id="PTHR30143:SF0">
    <property type="entry name" value="2-KETO-4-PENTENOATE HYDRATASE"/>
    <property type="match status" value="1"/>
</dbReference>
<evidence type="ECO:0000313" key="1">
    <source>
        <dbReference type="EMBL" id="NMN66983.1"/>
    </source>
</evidence>
<organism evidence="1 2">
    <name type="scientific">Pelagibacter ubique</name>
    <dbReference type="NCBI Taxonomy" id="198252"/>
    <lineage>
        <taxon>Bacteria</taxon>
        <taxon>Pseudomonadati</taxon>
        <taxon>Pseudomonadota</taxon>
        <taxon>Alphaproteobacteria</taxon>
        <taxon>Candidatus Pelagibacterales</taxon>
        <taxon>Candidatus Pelagibacteraceae</taxon>
        <taxon>Candidatus Pelagibacter</taxon>
    </lineage>
</organism>
<dbReference type="Proteomes" id="UP001166004">
    <property type="component" value="Unassembled WGS sequence"/>
</dbReference>
<dbReference type="InterPro" id="IPR050772">
    <property type="entry name" value="Hydratase-Decarb/MhpD_sf"/>
</dbReference>
<proteinExistence type="predicted"/>
<accession>A0ABX1SYR3</accession>
<protein>
    <submittedName>
        <fullName evidence="1">2-keto-4-pentenoate hydratase</fullName>
    </submittedName>
</protein>
<comment type="caution">
    <text evidence="1">The sequence shown here is derived from an EMBL/GenBank/DDBJ whole genome shotgun (WGS) entry which is preliminary data.</text>
</comment>
<keyword evidence="2" id="KW-1185">Reference proteome</keyword>
<dbReference type="InterPro" id="IPR036663">
    <property type="entry name" value="Fumarylacetoacetase_C_sf"/>
</dbReference>
<dbReference type="SUPFAM" id="SSF56529">
    <property type="entry name" value="FAH"/>
    <property type="match status" value="1"/>
</dbReference>